<sequence>MPGWPSSIPGWSSMPGWSSVFGKEKPSPPAEPPPQPSPAIEPPPPPPPPPPDPLPPASEASDVPILPDALTAQDILGMPETPGFLHAIGLDYGWGPTSVMQWALENVHVYTGLGWAGSIVATAVLLRLTMLYPQYRALRFGDVLNRMKADPRTAEAVKLGQEGARLKNLEMQQRSRALYKLLQKEYGFSGKGVGWSVIQIPFGYGLFRVVNGMAHIPVPSLETAGWLWFPDLAARDPYFILPALASGLMISSVLINSKYSSASQFKNMKPVMYIMGSVGLVVTTFLSSAVNLMGATMGAGTLLTSVFFNLASVRRLLKLPPTTTTTATTPKRNITYEAPRPATFRRRVTDSLNDVRKGFADQITSLTGSASASPSAEDSARNQRRAMLRKAEEARTRLREEEFQRKWKGGASSKS</sequence>
<proteinExistence type="inferred from homology"/>
<evidence type="ECO:0008006" key="10">
    <source>
        <dbReference type="Google" id="ProtNLM"/>
    </source>
</evidence>
<evidence type="ECO:0000256" key="1">
    <source>
        <dbReference type="ARBA" id="ARBA00004141"/>
    </source>
</evidence>
<evidence type="ECO:0000313" key="9">
    <source>
        <dbReference type="Proteomes" id="UP000253664"/>
    </source>
</evidence>
<keyword evidence="9" id="KW-1185">Reference proteome</keyword>
<dbReference type="GO" id="GO:0005743">
    <property type="term" value="C:mitochondrial inner membrane"/>
    <property type="evidence" value="ECO:0007669"/>
    <property type="project" value="TreeGrafter"/>
</dbReference>
<feature type="compositionally biased region" description="Pro residues" evidence="6">
    <location>
        <begin position="27"/>
        <end position="56"/>
    </location>
</feature>
<evidence type="ECO:0000256" key="3">
    <source>
        <dbReference type="ARBA" id="ARBA00022692"/>
    </source>
</evidence>
<keyword evidence="3 7" id="KW-0812">Transmembrane</keyword>
<comment type="subcellular location">
    <subcellularLocation>
        <location evidence="1">Membrane</location>
        <topology evidence="1">Multi-pass membrane protein</topology>
    </subcellularLocation>
</comment>
<feature type="transmembrane region" description="Helical" evidence="7">
    <location>
        <begin position="238"/>
        <end position="259"/>
    </location>
</feature>
<protein>
    <recommendedName>
        <fullName evidence="10">Mitochondrial inner membrane protein OXA1</fullName>
    </recommendedName>
</protein>
<dbReference type="STRING" id="1330021.A0A367LAC8"/>
<evidence type="ECO:0000256" key="5">
    <source>
        <dbReference type="ARBA" id="ARBA00023136"/>
    </source>
</evidence>
<feature type="region of interest" description="Disordered" evidence="6">
    <location>
        <begin position="1"/>
        <end position="62"/>
    </location>
</feature>
<feature type="compositionally biased region" description="Basic and acidic residues" evidence="6">
    <location>
        <begin position="389"/>
        <end position="405"/>
    </location>
</feature>
<evidence type="ECO:0000256" key="6">
    <source>
        <dbReference type="SAM" id="MobiDB-lite"/>
    </source>
</evidence>
<evidence type="ECO:0000256" key="2">
    <source>
        <dbReference type="ARBA" id="ARBA00009877"/>
    </source>
</evidence>
<keyword evidence="4 7" id="KW-1133">Transmembrane helix</keyword>
<dbReference type="PANTHER" id="PTHR12428">
    <property type="entry name" value="OXA1"/>
    <property type="match status" value="1"/>
</dbReference>
<dbReference type="GO" id="GO:0032977">
    <property type="term" value="F:membrane insertase activity"/>
    <property type="evidence" value="ECO:0007669"/>
    <property type="project" value="InterPro"/>
</dbReference>
<dbReference type="GO" id="GO:0032979">
    <property type="term" value="P:protein insertion into mitochondrial inner membrane from matrix"/>
    <property type="evidence" value="ECO:0007669"/>
    <property type="project" value="TreeGrafter"/>
</dbReference>
<dbReference type="EMBL" id="LKCN02000010">
    <property type="protein sequence ID" value="RCI11388.1"/>
    <property type="molecule type" value="Genomic_DNA"/>
</dbReference>
<dbReference type="InterPro" id="IPR001708">
    <property type="entry name" value="YidC/ALB3/OXA1/COX18"/>
</dbReference>
<feature type="region of interest" description="Disordered" evidence="6">
    <location>
        <begin position="366"/>
        <end position="415"/>
    </location>
</feature>
<name>A0A367LAC8_9HYPO</name>
<dbReference type="Proteomes" id="UP000253664">
    <property type="component" value="Unassembled WGS sequence"/>
</dbReference>
<accession>A0A367LAC8</accession>
<dbReference type="OrthoDB" id="2148490at2759"/>
<evidence type="ECO:0000256" key="4">
    <source>
        <dbReference type="ARBA" id="ARBA00022989"/>
    </source>
</evidence>
<evidence type="ECO:0000313" key="8">
    <source>
        <dbReference type="EMBL" id="RCI11388.1"/>
    </source>
</evidence>
<evidence type="ECO:0000256" key="7">
    <source>
        <dbReference type="SAM" id="Phobius"/>
    </source>
</evidence>
<dbReference type="PANTHER" id="PTHR12428:SF66">
    <property type="entry name" value="MITOCHONDRIAL INNER MEMBRANE PROTEIN OXA1L"/>
    <property type="match status" value="1"/>
</dbReference>
<dbReference type="AlphaFoldDB" id="A0A367LAC8"/>
<gene>
    <name evidence="8" type="ORF">L249_7649</name>
</gene>
<comment type="caution">
    <text evidence="8">The sequence shown here is derived from an EMBL/GenBank/DDBJ whole genome shotgun (WGS) entry which is preliminary data.</text>
</comment>
<feature type="transmembrane region" description="Helical" evidence="7">
    <location>
        <begin position="107"/>
        <end position="126"/>
    </location>
</feature>
<feature type="compositionally biased region" description="Low complexity" evidence="6">
    <location>
        <begin position="1"/>
        <end position="19"/>
    </location>
</feature>
<reference evidence="8 9" key="1">
    <citation type="journal article" date="2015" name="BMC Genomics">
        <title>Insights from the genome of Ophiocordyceps polyrhachis-furcata to pathogenicity and host specificity in insect fungi.</title>
        <authorList>
            <person name="Wichadakul D."/>
            <person name="Kobmoo N."/>
            <person name="Ingsriswang S."/>
            <person name="Tangphatsornruang S."/>
            <person name="Chantasingh D."/>
            <person name="Luangsa-ard J.J."/>
            <person name="Eurwilaichitr L."/>
        </authorList>
    </citation>
    <scope>NUCLEOTIDE SEQUENCE [LARGE SCALE GENOMIC DNA]</scope>
    <source>
        <strain evidence="8 9">BCC 54312</strain>
    </source>
</reference>
<comment type="similarity">
    <text evidence="2">Belongs to the OXA1/ALB3/YidC family.</text>
</comment>
<keyword evidence="5 7" id="KW-0472">Membrane</keyword>
<organism evidence="8 9">
    <name type="scientific">Ophiocordyceps polyrhachis-furcata BCC 54312</name>
    <dbReference type="NCBI Taxonomy" id="1330021"/>
    <lineage>
        <taxon>Eukaryota</taxon>
        <taxon>Fungi</taxon>
        <taxon>Dikarya</taxon>
        <taxon>Ascomycota</taxon>
        <taxon>Pezizomycotina</taxon>
        <taxon>Sordariomycetes</taxon>
        <taxon>Hypocreomycetidae</taxon>
        <taxon>Hypocreales</taxon>
        <taxon>Ophiocordycipitaceae</taxon>
        <taxon>Ophiocordyceps</taxon>
    </lineage>
</organism>
<feature type="transmembrane region" description="Helical" evidence="7">
    <location>
        <begin position="271"/>
        <end position="289"/>
    </location>
</feature>